<dbReference type="InterPro" id="IPR000847">
    <property type="entry name" value="LysR_HTH_N"/>
</dbReference>
<dbReference type="Gene3D" id="3.40.190.290">
    <property type="match status" value="1"/>
</dbReference>
<dbReference type="Pfam" id="PF00126">
    <property type="entry name" value="HTH_1"/>
    <property type="match status" value="1"/>
</dbReference>
<evidence type="ECO:0000313" key="6">
    <source>
        <dbReference type="EMBL" id="NYT50601.1"/>
    </source>
</evidence>
<keyword evidence="4" id="KW-0804">Transcription</keyword>
<evidence type="ECO:0000256" key="3">
    <source>
        <dbReference type="ARBA" id="ARBA00023125"/>
    </source>
</evidence>
<dbReference type="PRINTS" id="PR00039">
    <property type="entry name" value="HTHLYSR"/>
</dbReference>
<dbReference type="InterPro" id="IPR050950">
    <property type="entry name" value="HTH-type_LysR_regulators"/>
</dbReference>
<keyword evidence="2" id="KW-0805">Transcription regulation</keyword>
<dbReference type="CDD" id="cd08440">
    <property type="entry name" value="PBP2_LTTR_like_4"/>
    <property type="match status" value="1"/>
</dbReference>
<dbReference type="PANTHER" id="PTHR30419">
    <property type="entry name" value="HTH-TYPE TRANSCRIPTIONAL REGULATOR YBHD"/>
    <property type="match status" value="1"/>
</dbReference>
<gene>
    <name evidence="6" type="ORF">H0A72_14870</name>
</gene>
<evidence type="ECO:0000256" key="4">
    <source>
        <dbReference type="ARBA" id="ARBA00023163"/>
    </source>
</evidence>
<keyword evidence="7" id="KW-1185">Reference proteome</keyword>
<dbReference type="PANTHER" id="PTHR30419:SF8">
    <property type="entry name" value="NITROGEN ASSIMILATION TRANSCRIPTIONAL ACTIVATOR-RELATED"/>
    <property type="match status" value="1"/>
</dbReference>
<dbReference type="FunFam" id="1.10.10.10:FF:000001">
    <property type="entry name" value="LysR family transcriptional regulator"/>
    <property type="match status" value="1"/>
</dbReference>
<evidence type="ECO:0000256" key="1">
    <source>
        <dbReference type="ARBA" id="ARBA00009437"/>
    </source>
</evidence>
<evidence type="ECO:0000259" key="5">
    <source>
        <dbReference type="PROSITE" id="PS50931"/>
    </source>
</evidence>
<keyword evidence="3" id="KW-0238">DNA-binding</keyword>
<reference evidence="6 7" key="1">
    <citation type="submission" date="2020-07" db="EMBL/GenBank/DDBJ databases">
        <title>Taxonomic revisions and descriptions of new bacterial species based on genomic comparisons in the high-G+C-content subgroup of the family Alcaligenaceae.</title>
        <authorList>
            <person name="Szabo A."/>
            <person name="Felfoldi T."/>
        </authorList>
    </citation>
    <scope>NUCLEOTIDE SEQUENCE [LARGE SCALE GENOMIC DNA]</scope>
    <source>
        <strain evidence="6 7">LMG 24012</strain>
    </source>
</reference>
<dbReference type="RefSeq" id="WP_180156684.1">
    <property type="nucleotide sequence ID" value="NZ_JACCEM010000007.1"/>
</dbReference>
<dbReference type="InterPro" id="IPR005119">
    <property type="entry name" value="LysR_subst-bd"/>
</dbReference>
<sequence>MIGSALVYVKLNYLNNYAVSLMKVSGRLIEAFLALVETRRFSLAAQRCHVSPSAFSQMIGRLEEQVGTRLFDRDTRKVALTQEGEIFLQGANRVRSIMSATLTELQARAQCRTGRVAVAAPFSLAAHWMPSQMSRFRTRHPDVDLYLHDVLSDRCLRMIADAEVDFGVNARTGGDMEFESQLIFNERMYLICSSTDTLAAQQSADLSDLRGRAFIHILREGSVWQLLHPLLQKHDVRDSGHEVAQLATLAGLISHGFGVSILPHAALDLCRRPGLAIIPLSDERIVRPIYLVKRRQRSLSPAAAALWMQLASEGEFAGTMVDIE</sequence>
<feature type="domain" description="HTH lysR-type" evidence="5">
    <location>
        <begin position="27"/>
        <end position="81"/>
    </location>
</feature>
<evidence type="ECO:0000256" key="2">
    <source>
        <dbReference type="ARBA" id="ARBA00023015"/>
    </source>
</evidence>
<dbReference type="Gene3D" id="1.10.10.10">
    <property type="entry name" value="Winged helix-like DNA-binding domain superfamily/Winged helix DNA-binding domain"/>
    <property type="match status" value="1"/>
</dbReference>
<organism evidence="6 7">
    <name type="scientific">Parapusillimonas granuli</name>
    <dbReference type="NCBI Taxonomy" id="380911"/>
    <lineage>
        <taxon>Bacteria</taxon>
        <taxon>Pseudomonadati</taxon>
        <taxon>Pseudomonadota</taxon>
        <taxon>Betaproteobacteria</taxon>
        <taxon>Burkholderiales</taxon>
        <taxon>Alcaligenaceae</taxon>
        <taxon>Parapusillimonas</taxon>
    </lineage>
</organism>
<evidence type="ECO:0000313" key="7">
    <source>
        <dbReference type="Proteomes" id="UP000559809"/>
    </source>
</evidence>
<dbReference type="GO" id="GO:0005829">
    <property type="term" value="C:cytosol"/>
    <property type="evidence" value="ECO:0007669"/>
    <property type="project" value="TreeGrafter"/>
</dbReference>
<comment type="caution">
    <text evidence="6">The sequence shown here is derived from an EMBL/GenBank/DDBJ whole genome shotgun (WGS) entry which is preliminary data.</text>
</comment>
<accession>A0A853G7H0</accession>
<dbReference type="InterPro" id="IPR036390">
    <property type="entry name" value="WH_DNA-bd_sf"/>
</dbReference>
<comment type="similarity">
    <text evidence="1">Belongs to the LysR transcriptional regulatory family.</text>
</comment>
<dbReference type="PROSITE" id="PS50931">
    <property type="entry name" value="HTH_LYSR"/>
    <property type="match status" value="1"/>
</dbReference>
<dbReference type="Pfam" id="PF03466">
    <property type="entry name" value="LysR_substrate"/>
    <property type="match status" value="1"/>
</dbReference>
<dbReference type="SUPFAM" id="SSF46785">
    <property type="entry name" value="Winged helix' DNA-binding domain"/>
    <property type="match status" value="1"/>
</dbReference>
<proteinExistence type="inferred from homology"/>
<dbReference type="EMBL" id="JACCEM010000007">
    <property type="protein sequence ID" value="NYT50601.1"/>
    <property type="molecule type" value="Genomic_DNA"/>
</dbReference>
<dbReference type="Proteomes" id="UP000559809">
    <property type="component" value="Unassembled WGS sequence"/>
</dbReference>
<dbReference type="InterPro" id="IPR036388">
    <property type="entry name" value="WH-like_DNA-bd_sf"/>
</dbReference>
<dbReference type="SUPFAM" id="SSF53850">
    <property type="entry name" value="Periplasmic binding protein-like II"/>
    <property type="match status" value="1"/>
</dbReference>
<dbReference type="GO" id="GO:0003677">
    <property type="term" value="F:DNA binding"/>
    <property type="evidence" value="ECO:0007669"/>
    <property type="project" value="UniProtKB-KW"/>
</dbReference>
<name>A0A853G7H0_9BURK</name>
<protein>
    <submittedName>
        <fullName evidence="6">LysR family transcriptional regulator</fullName>
    </submittedName>
</protein>
<dbReference type="GO" id="GO:0003700">
    <property type="term" value="F:DNA-binding transcription factor activity"/>
    <property type="evidence" value="ECO:0007669"/>
    <property type="project" value="InterPro"/>
</dbReference>
<dbReference type="AlphaFoldDB" id="A0A853G7H0"/>